<dbReference type="Proteomes" id="UP001344906">
    <property type="component" value="Unassembled WGS sequence"/>
</dbReference>
<dbReference type="SMART" id="SM00507">
    <property type="entry name" value="HNHc"/>
    <property type="match status" value="1"/>
</dbReference>
<evidence type="ECO:0000313" key="2">
    <source>
        <dbReference type="EMBL" id="GLV54441.1"/>
    </source>
</evidence>
<dbReference type="EMBL" id="BSRI01000001">
    <property type="protein sequence ID" value="GLV54441.1"/>
    <property type="molecule type" value="Genomic_DNA"/>
</dbReference>
<comment type="caution">
    <text evidence="2">The sequence shown here is derived from an EMBL/GenBank/DDBJ whole genome shotgun (WGS) entry which is preliminary data.</text>
</comment>
<accession>A0ABQ6FJP3</accession>
<gene>
    <name evidence="2" type="ORF">KDH_12880</name>
</gene>
<dbReference type="Pfam" id="PF01844">
    <property type="entry name" value="HNH"/>
    <property type="match status" value="1"/>
</dbReference>
<dbReference type="CDD" id="cd00085">
    <property type="entry name" value="HNHc"/>
    <property type="match status" value="1"/>
</dbReference>
<dbReference type="NCBIfam" id="NF040563">
    <property type="entry name" value="guided_IscB"/>
    <property type="match status" value="1"/>
</dbReference>
<feature type="domain" description="HNH nuclease" evidence="1">
    <location>
        <begin position="181"/>
        <end position="233"/>
    </location>
</feature>
<reference evidence="2 3" key="1">
    <citation type="submission" date="2023-02" db="EMBL/GenBank/DDBJ databases">
        <title>Dictyobacter halimunensis sp. nov., a new member of the class Ktedonobacteria from forest soil in a geothermal area.</title>
        <authorList>
            <person name="Rachmania M.K."/>
            <person name="Ningsih F."/>
            <person name="Sakai Y."/>
            <person name="Yabe S."/>
            <person name="Yokota A."/>
            <person name="Sjamsuridzal W."/>
        </authorList>
    </citation>
    <scope>NUCLEOTIDE SEQUENCE [LARGE SCALE GENOMIC DNA]</scope>
    <source>
        <strain evidence="2 3">S3.2.2.5</strain>
    </source>
</reference>
<dbReference type="InterPro" id="IPR002711">
    <property type="entry name" value="HNH"/>
</dbReference>
<dbReference type="Gene3D" id="1.10.30.50">
    <property type="match status" value="1"/>
</dbReference>
<sequence>MLVFIVNCYGKPLMPCQPRKARLLLKEGKAKVARRVPFTLQLLYGSSGYRQDVALGIDAGTRHIGVSATTDQTVLFEAQVQLRSDIQELIATRRQFRRGRRSRKTRYRQARFLNRKKPPQWLAPSVEHKVAAHLKVIALVQTLLPISRTTIEVAQFDIQKIRNPEIEGNDYQKGPLLGFWNVREYVLFRDGHICQWCQRKSKDHVLNVHHIESRKTGGNSPDNLITLCESCHDLIHRTHQEQGIQRKSQRFRDATQMGIIRWRIYQEAKQRFPQVHLTYGYLTKHTRIEQGLEKSHMVDARCISGHPLAVSDGDWYLIKQVRRNNRQLHKATIRKGGQRQRNTAPKEVHGFRLFDCVRYQGQICFVFGRRSSGYFDLRTLDGTKVHASASYKKVTIVQKATTSLIERRSSIPPTLEGASILP</sequence>
<dbReference type="InterPro" id="IPR047693">
    <property type="entry name" value="RNA-guided_IscB-like"/>
</dbReference>
<dbReference type="InterPro" id="IPR003615">
    <property type="entry name" value="HNH_nuc"/>
</dbReference>
<keyword evidence="3" id="KW-1185">Reference proteome</keyword>
<dbReference type="InterPro" id="IPR025938">
    <property type="entry name" value="RRXRR_dom"/>
</dbReference>
<proteinExistence type="predicted"/>
<organism evidence="2 3">
    <name type="scientific">Dictyobacter halimunensis</name>
    <dbReference type="NCBI Taxonomy" id="3026934"/>
    <lineage>
        <taxon>Bacteria</taxon>
        <taxon>Bacillati</taxon>
        <taxon>Chloroflexota</taxon>
        <taxon>Ktedonobacteria</taxon>
        <taxon>Ktedonobacterales</taxon>
        <taxon>Dictyobacteraceae</taxon>
        <taxon>Dictyobacter</taxon>
    </lineage>
</organism>
<evidence type="ECO:0000259" key="1">
    <source>
        <dbReference type="SMART" id="SM00507"/>
    </source>
</evidence>
<evidence type="ECO:0000313" key="3">
    <source>
        <dbReference type="Proteomes" id="UP001344906"/>
    </source>
</evidence>
<protein>
    <recommendedName>
        <fullName evidence="1">HNH nuclease domain-containing protein</fullName>
    </recommendedName>
</protein>
<dbReference type="RefSeq" id="WP_338248108.1">
    <property type="nucleotide sequence ID" value="NZ_BSRI01000001.1"/>
</dbReference>
<dbReference type="Pfam" id="PF14239">
    <property type="entry name" value="RRXRR"/>
    <property type="match status" value="1"/>
</dbReference>
<name>A0ABQ6FJP3_9CHLR</name>